<dbReference type="InterPro" id="IPR039646">
    <property type="entry name" value="ZNHIT2"/>
</dbReference>
<dbReference type="Proteomes" id="UP001428341">
    <property type="component" value="Unassembled WGS sequence"/>
</dbReference>
<keyword evidence="1" id="KW-0863">Zinc-finger</keyword>
<evidence type="ECO:0000256" key="2">
    <source>
        <dbReference type="SAM" id="MobiDB-lite"/>
    </source>
</evidence>
<evidence type="ECO:0000259" key="3">
    <source>
        <dbReference type="PROSITE" id="PS51083"/>
    </source>
</evidence>
<feature type="domain" description="HIT-type" evidence="3">
    <location>
        <begin position="25"/>
        <end position="57"/>
    </location>
</feature>
<comment type="caution">
    <text evidence="4">The sequence shown here is derived from an EMBL/GenBank/DDBJ whole genome shotgun (WGS) entry which is preliminary data.</text>
</comment>
<name>A0AAP0QPN7_9ROSI</name>
<keyword evidence="1" id="KW-0862">Zinc</keyword>
<dbReference type="AlphaFoldDB" id="A0AAP0QPN7"/>
<dbReference type="InterPro" id="IPR007529">
    <property type="entry name" value="Znf_HIT"/>
</dbReference>
<dbReference type="EMBL" id="JBCGBO010000005">
    <property type="protein sequence ID" value="KAK9202354.1"/>
    <property type="molecule type" value="Genomic_DNA"/>
</dbReference>
<dbReference type="InterPro" id="IPR007009">
    <property type="entry name" value="Shq1_C"/>
</dbReference>
<dbReference type="Pfam" id="PF04925">
    <property type="entry name" value="SHQ1"/>
    <property type="match status" value="1"/>
</dbReference>
<dbReference type="PROSITE" id="PS51083">
    <property type="entry name" value="ZF_HIT"/>
    <property type="match status" value="1"/>
</dbReference>
<dbReference type="CDD" id="cd23024">
    <property type="entry name" value="zf-HIT_ZNHIT2-3"/>
    <property type="match status" value="1"/>
</dbReference>
<proteinExistence type="predicted"/>
<keyword evidence="5" id="KW-1185">Reference proteome</keyword>
<dbReference type="Gene3D" id="3.30.60.190">
    <property type="match status" value="1"/>
</dbReference>
<gene>
    <name evidence="4" type="ORF">WN944_017564</name>
</gene>
<evidence type="ECO:0000256" key="1">
    <source>
        <dbReference type="PROSITE-ProRule" id="PRU00453"/>
    </source>
</evidence>
<keyword evidence="1" id="KW-0479">Metal-binding</keyword>
<dbReference type="SUPFAM" id="SSF144232">
    <property type="entry name" value="HIT/MYND zinc finger-like"/>
    <property type="match status" value="1"/>
</dbReference>
<dbReference type="GO" id="GO:0008270">
    <property type="term" value="F:zinc ion binding"/>
    <property type="evidence" value="ECO:0007669"/>
    <property type="project" value="UniProtKB-UniRule"/>
</dbReference>
<accession>A0AAP0QPN7</accession>
<feature type="region of interest" description="Disordered" evidence="2">
    <location>
        <begin position="170"/>
        <end position="211"/>
    </location>
</feature>
<feature type="compositionally biased region" description="Pro residues" evidence="2">
    <location>
        <begin position="199"/>
        <end position="208"/>
    </location>
</feature>
<dbReference type="PANTHER" id="PTHR15555">
    <property type="entry name" value="ZINC FINGER HIT DOMAIN CONTAINING PROTEIN 2 PROTEIN FON -RELATED"/>
    <property type="match status" value="1"/>
</dbReference>
<sequence length="411" mass="46010">MAEPILTSDKPSSSSSLNPPSRMICHVCQKQFSQYTCPRCNSRYCSLKCYQSHSRRCTESFMRDNVVEEMRQMQSDDETKRKMVDILKRFHSEEEMDSMDEDGSTESTLSEETMQKIFSGGEVNFDDLSADEKKQFLRAVASGELSRMIEPWDPWWLKPSARTISLSKQGTQLVQPLARHDSSAPPEDDLESNQSSEIPPGPEAPLPPISKLSSTEPSPLIVVHLVDIIFSYCLTLRLYNGDWQSDAIGSAMMVLSVSSVLGQGGQPESVQEVLSYCLEQTCSSYKDMGGLQLGLTVLDDTISLVSLGSSALICALCDLQRVIQEGERELKLEKTKKSRKVEMKNKLKPAERKIYFIMCWVHEQPGEVWSSAAALLRAEKISYIGCGGSKSSVKREDKVESQSKVLIEEMK</sequence>
<dbReference type="PANTHER" id="PTHR15555:SF0">
    <property type="entry name" value="ZINC FINGER HIT DOMAIN-CONTAINING PROTEIN 2"/>
    <property type="match status" value="1"/>
</dbReference>
<evidence type="ECO:0000313" key="5">
    <source>
        <dbReference type="Proteomes" id="UP001428341"/>
    </source>
</evidence>
<evidence type="ECO:0000313" key="4">
    <source>
        <dbReference type="EMBL" id="KAK9202354.1"/>
    </source>
</evidence>
<protein>
    <recommendedName>
        <fullName evidence="3">HIT-type domain-containing protein</fullName>
    </recommendedName>
</protein>
<reference evidence="4 5" key="1">
    <citation type="submission" date="2024-05" db="EMBL/GenBank/DDBJ databases">
        <title>Haplotype-resolved chromosome-level genome assembly of Huyou (Citrus changshanensis).</title>
        <authorList>
            <person name="Miao C."/>
            <person name="Chen W."/>
            <person name="Wu Y."/>
            <person name="Wang L."/>
            <person name="Zhao S."/>
            <person name="Grierson D."/>
            <person name="Xu C."/>
            <person name="Chen K."/>
        </authorList>
    </citation>
    <scope>NUCLEOTIDE SEQUENCE [LARGE SCALE GENOMIC DNA]</scope>
    <source>
        <strain evidence="4">01-14</strain>
        <tissue evidence="4">Leaf</tissue>
    </source>
</reference>
<organism evidence="4 5">
    <name type="scientific">Citrus x changshan-huyou</name>
    <dbReference type="NCBI Taxonomy" id="2935761"/>
    <lineage>
        <taxon>Eukaryota</taxon>
        <taxon>Viridiplantae</taxon>
        <taxon>Streptophyta</taxon>
        <taxon>Embryophyta</taxon>
        <taxon>Tracheophyta</taxon>
        <taxon>Spermatophyta</taxon>
        <taxon>Magnoliopsida</taxon>
        <taxon>eudicotyledons</taxon>
        <taxon>Gunneridae</taxon>
        <taxon>Pentapetalae</taxon>
        <taxon>rosids</taxon>
        <taxon>malvids</taxon>
        <taxon>Sapindales</taxon>
        <taxon>Rutaceae</taxon>
        <taxon>Aurantioideae</taxon>
        <taxon>Citrus</taxon>
    </lineage>
</organism>
<dbReference type="Pfam" id="PF04438">
    <property type="entry name" value="zf-HIT"/>
    <property type="match status" value="1"/>
</dbReference>